<dbReference type="Gene3D" id="3.40.50.300">
    <property type="entry name" value="P-loop containing nucleotide triphosphate hydrolases"/>
    <property type="match status" value="2"/>
</dbReference>
<feature type="domain" description="ABC transporter" evidence="6">
    <location>
        <begin position="4"/>
        <end position="249"/>
    </location>
</feature>
<dbReference type="InterPro" id="IPR003439">
    <property type="entry name" value="ABC_transporter-like_ATP-bd"/>
</dbReference>
<evidence type="ECO:0000256" key="4">
    <source>
        <dbReference type="ARBA" id="ARBA00022741"/>
    </source>
</evidence>
<evidence type="ECO:0000256" key="5">
    <source>
        <dbReference type="ARBA" id="ARBA00022840"/>
    </source>
</evidence>
<dbReference type="CDD" id="cd03257">
    <property type="entry name" value="ABC_NikE_OppD_transporters"/>
    <property type="match status" value="2"/>
</dbReference>
<dbReference type="InterPro" id="IPR003593">
    <property type="entry name" value="AAA+_ATPase"/>
</dbReference>
<sequence length="524" mass="55345">MTLLAVTGLTVAAGERRLVDAVSFAIAPGEVLGLVGESGSGKSLTALSLAGLLPEGIAVTGGRADFAGQRLTGLTERGWRALRGRRIAMVFQDPMASLNPFMTAGTQVMEALRQHHAEPSAALRARCDRLFREVGLDAALHPGRRPHQLSGGQQQRVVIAMALAGDPELLLADEPTTALDAAVQAQILALLRRLVADRGLAMLFISHDLGVVASVSQRVGVMRHGRLLEIGPVGRVLRAPSHPYTRELVDARSRLAGEVRAAASGEEVVLRVEGLAVAYPGQGAFAAPRRVVEGVDLTLARGEAFCLLGASGSGKSSVARALMGLAARPAGRVELTGRVLPPGLAARRDPLSRRIQMVFQNPYSSLNPRLTVLQALAEPLMTAGVPRAEWRARAGTALAEVGLAAEHLDRHPHALSGGQRQRVAIARALLADPAVLVCDEVLSALDASVQGQVLALLQRLRRERRLAVLFITHDLGVARYLGGQVGVMAEGRIVERGDTAEVLDNPRHAMTQGLLAAQTLLPAA</sequence>
<proteinExistence type="inferred from homology"/>
<evidence type="ECO:0000313" key="8">
    <source>
        <dbReference type="Proteomes" id="UP001196565"/>
    </source>
</evidence>
<keyword evidence="3" id="KW-0813">Transport</keyword>
<evidence type="ECO:0000256" key="2">
    <source>
        <dbReference type="ARBA" id="ARBA00005417"/>
    </source>
</evidence>
<keyword evidence="5 7" id="KW-0067">ATP-binding</keyword>
<dbReference type="GO" id="GO:0005524">
    <property type="term" value="F:ATP binding"/>
    <property type="evidence" value="ECO:0007669"/>
    <property type="project" value="UniProtKB-KW"/>
</dbReference>
<dbReference type="PANTHER" id="PTHR43776:SF7">
    <property type="entry name" value="D,D-DIPEPTIDE TRANSPORT ATP-BINDING PROTEIN DDPF-RELATED"/>
    <property type="match status" value="1"/>
</dbReference>
<dbReference type="NCBIfam" id="NF007739">
    <property type="entry name" value="PRK10419.1"/>
    <property type="match status" value="2"/>
</dbReference>
<evidence type="ECO:0000259" key="6">
    <source>
        <dbReference type="PROSITE" id="PS50893"/>
    </source>
</evidence>
<comment type="similarity">
    <text evidence="2">Belongs to the ABC transporter superfamily.</text>
</comment>
<dbReference type="NCBIfam" id="NF008453">
    <property type="entry name" value="PRK11308.1"/>
    <property type="match status" value="2"/>
</dbReference>
<dbReference type="InterPro" id="IPR027417">
    <property type="entry name" value="P-loop_NTPase"/>
</dbReference>
<dbReference type="InterPro" id="IPR017871">
    <property type="entry name" value="ABC_transporter-like_CS"/>
</dbReference>
<comment type="caution">
    <text evidence="7">The sequence shown here is derived from an EMBL/GenBank/DDBJ whole genome shotgun (WGS) entry which is preliminary data.</text>
</comment>
<keyword evidence="8" id="KW-1185">Reference proteome</keyword>
<protein>
    <submittedName>
        <fullName evidence="7">ABC transporter ATP-binding protein</fullName>
    </submittedName>
</protein>
<dbReference type="PANTHER" id="PTHR43776">
    <property type="entry name" value="TRANSPORT ATP-BINDING PROTEIN"/>
    <property type="match status" value="1"/>
</dbReference>
<dbReference type="Pfam" id="PF00005">
    <property type="entry name" value="ABC_tran"/>
    <property type="match status" value="2"/>
</dbReference>
<gene>
    <name evidence="7" type="ORF">KPL78_09400</name>
</gene>
<accession>A0ABS7A9R5</accession>
<evidence type="ECO:0000313" key="7">
    <source>
        <dbReference type="EMBL" id="MBW6398060.1"/>
    </source>
</evidence>
<comment type="subcellular location">
    <subcellularLocation>
        <location evidence="1">Cell inner membrane</location>
        <topology evidence="1">Peripheral membrane protein</topology>
    </subcellularLocation>
</comment>
<dbReference type="PROSITE" id="PS00211">
    <property type="entry name" value="ABC_TRANSPORTER_1"/>
    <property type="match status" value="2"/>
</dbReference>
<dbReference type="Proteomes" id="UP001196565">
    <property type="component" value="Unassembled WGS sequence"/>
</dbReference>
<dbReference type="PROSITE" id="PS50893">
    <property type="entry name" value="ABC_TRANSPORTER_2"/>
    <property type="match status" value="2"/>
</dbReference>
<evidence type="ECO:0000256" key="3">
    <source>
        <dbReference type="ARBA" id="ARBA00022448"/>
    </source>
</evidence>
<dbReference type="Pfam" id="PF08352">
    <property type="entry name" value="oligo_HPY"/>
    <property type="match status" value="1"/>
</dbReference>
<dbReference type="InterPro" id="IPR050319">
    <property type="entry name" value="ABC_transp_ATP-bind"/>
</dbReference>
<name>A0ABS7A9R5_9PROT</name>
<organism evidence="7 8">
    <name type="scientific">Roseomonas alba</name>
    <dbReference type="NCBI Taxonomy" id="2846776"/>
    <lineage>
        <taxon>Bacteria</taxon>
        <taxon>Pseudomonadati</taxon>
        <taxon>Pseudomonadota</taxon>
        <taxon>Alphaproteobacteria</taxon>
        <taxon>Acetobacterales</taxon>
        <taxon>Roseomonadaceae</taxon>
        <taxon>Roseomonas</taxon>
    </lineage>
</organism>
<dbReference type="InterPro" id="IPR013563">
    <property type="entry name" value="Oligopep_ABC_C"/>
</dbReference>
<reference evidence="7 8" key="1">
    <citation type="submission" date="2021-07" db="EMBL/GenBank/DDBJ databases">
        <authorList>
            <person name="So Y."/>
        </authorList>
    </citation>
    <scope>NUCLEOTIDE SEQUENCE [LARGE SCALE GENOMIC DNA]</scope>
    <source>
        <strain evidence="7 8">HJA6</strain>
    </source>
</reference>
<dbReference type="SMART" id="SM00382">
    <property type="entry name" value="AAA"/>
    <property type="match status" value="2"/>
</dbReference>
<evidence type="ECO:0000256" key="1">
    <source>
        <dbReference type="ARBA" id="ARBA00004417"/>
    </source>
</evidence>
<dbReference type="RefSeq" id="WP_219762680.1">
    <property type="nucleotide sequence ID" value="NZ_JAHYBZ010000003.1"/>
</dbReference>
<keyword evidence="4" id="KW-0547">Nucleotide-binding</keyword>
<dbReference type="EMBL" id="JAHYBZ010000003">
    <property type="protein sequence ID" value="MBW6398060.1"/>
    <property type="molecule type" value="Genomic_DNA"/>
</dbReference>
<feature type="domain" description="ABC transporter" evidence="6">
    <location>
        <begin position="270"/>
        <end position="515"/>
    </location>
</feature>
<dbReference type="SUPFAM" id="SSF52540">
    <property type="entry name" value="P-loop containing nucleoside triphosphate hydrolases"/>
    <property type="match status" value="2"/>
</dbReference>